<dbReference type="InterPro" id="IPR029063">
    <property type="entry name" value="SAM-dependent_MTases_sf"/>
</dbReference>
<evidence type="ECO:0000313" key="1">
    <source>
        <dbReference type="EMBL" id="GAG11818.1"/>
    </source>
</evidence>
<dbReference type="Gene3D" id="3.40.50.150">
    <property type="entry name" value="Vaccinia Virus protein VP39"/>
    <property type="match status" value="1"/>
</dbReference>
<reference evidence="1" key="1">
    <citation type="journal article" date="2014" name="Front. Microbiol.">
        <title>High frequency of phylogenetically diverse reductive dehalogenase-homologous genes in deep subseafloor sedimentary metagenomes.</title>
        <authorList>
            <person name="Kawai M."/>
            <person name="Futagami T."/>
            <person name="Toyoda A."/>
            <person name="Takaki Y."/>
            <person name="Nishi S."/>
            <person name="Hori S."/>
            <person name="Arai W."/>
            <person name="Tsubouchi T."/>
            <person name="Morono Y."/>
            <person name="Uchiyama I."/>
            <person name="Ito T."/>
            <person name="Fujiyama A."/>
            <person name="Inagaki F."/>
            <person name="Takami H."/>
        </authorList>
    </citation>
    <scope>NUCLEOTIDE SEQUENCE</scope>
    <source>
        <strain evidence="1">Expedition CK06-06</strain>
    </source>
</reference>
<protein>
    <recommendedName>
        <fullName evidence="2">Methyltransferase domain-containing protein</fullName>
    </recommendedName>
</protein>
<dbReference type="EMBL" id="BARS01027431">
    <property type="protein sequence ID" value="GAG11818.1"/>
    <property type="molecule type" value="Genomic_DNA"/>
</dbReference>
<evidence type="ECO:0008006" key="2">
    <source>
        <dbReference type="Google" id="ProtNLM"/>
    </source>
</evidence>
<comment type="caution">
    <text evidence="1">The sequence shown here is derived from an EMBL/GenBank/DDBJ whole genome shotgun (WGS) entry which is preliminary data.</text>
</comment>
<name>X0VH62_9ZZZZ</name>
<dbReference type="SUPFAM" id="SSF53335">
    <property type="entry name" value="S-adenosyl-L-methionine-dependent methyltransferases"/>
    <property type="match status" value="1"/>
</dbReference>
<organism evidence="1">
    <name type="scientific">marine sediment metagenome</name>
    <dbReference type="NCBI Taxonomy" id="412755"/>
    <lineage>
        <taxon>unclassified sequences</taxon>
        <taxon>metagenomes</taxon>
        <taxon>ecological metagenomes</taxon>
    </lineage>
</organism>
<sequence length="171" mass="19535">MSPYVEHWHTMSAKKLGKTFGYLQPIEIELLYRLVKMLPKDPLVINLGAGVGTSAMVILEARDDAYVVTVDVECGENPLGGLLNEEHIIRAADWLHRRSSICSESTAAGKNWYRFKEEPWWHRKVDMVVHDAAHDYELVITEIEAWLPRVRAKGIIAVHDYCSPHWVCVVN</sequence>
<dbReference type="Pfam" id="PF13578">
    <property type="entry name" value="Methyltransf_24"/>
    <property type="match status" value="1"/>
</dbReference>
<accession>X0VH62</accession>
<dbReference type="AlphaFoldDB" id="X0VH62"/>
<proteinExistence type="predicted"/>
<gene>
    <name evidence="1" type="ORF">S01H1_43092</name>
</gene>
<feature type="non-terminal residue" evidence="1">
    <location>
        <position position="171"/>
    </location>
</feature>